<dbReference type="EMBL" id="CP046235">
    <property type="protein sequence ID" value="WFD47357.1"/>
    <property type="molecule type" value="Genomic_DNA"/>
</dbReference>
<evidence type="ECO:0000313" key="5">
    <source>
        <dbReference type="Proteomes" id="UP000818624"/>
    </source>
</evidence>
<dbReference type="PROSITE" id="PS00463">
    <property type="entry name" value="ZN2_CY6_FUNGAL_1"/>
    <property type="match status" value="1"/>
</dbReference>
<reference evidence="4 5" key="1">
    <citation type="journal article" date="2020" name="Elife">
        <title>Loss of centromere function drives karyotype evolution in closely related Malassezia species.</title>
        <authorList>
            <person name="Sankaranarayanan S.R."/>
            <person name="Ianiri G."/>
            <person name="Coelho M.A."/>
            <person name="Reza M.H."/>
            <person name="Thimmappa B.C."/>
            <person name="Ganguly P."/>
            <person name="Vadnala R.N."/>
            <person name="Sun S."/>
            <person name="Siddharthan R."/>
            <person name="Tellgren-Roth C."/>
            <person name="Dawson T.L."/>
            <person name="Heitman J."/>
            <person name="Sanyal K."/>
        </authorList>
    </citation>
    <scope>NUCLEOTIDE SEQUENCE [LARGE SCALE GENOMIC DNA]</scope>
    <source>
        <strain evidence="4">CBS14141</strain>
    </source>
</reference>
<protein>
    <recommendedName>
        <fullName evidence="3">Zn(2)-C6 fungal-type domain-containing protein</fullName>
    </recommendedName>
</protein>
<name>A0ABY8ER44_MALFU</name>
<feature type="domain" description="Zn(2)-C6 fungal-type" evidence="3">
    <location>
        <begin position="36"/>
        <end position="84"/>
    </location>
</feature>
<dbReference type="CDD" id="cd00067">
    <property type="entry name" value="GAL4"/>
    <property type="match status" value="1"/>
</dbReference>
<gene>
    <name evidence="4" type="ORF">GLX27_002008</name>
</gene>
<feature type="region of interest" description="Disordered" evidence="2">
    <location>
        <begin position="747"/>
        <end position="769"/>
    </location>
</feature>
<dbReference type="PROSITE" id="PS50048">
    <property type="entry name" value="ZN2_CY6_FUNGAL_2"/>
    <property type="match status" value="2"/>
</dbReference>
<dbReference type="Gene3D" id="4.10.240.10">
    <property type="entry name" value="Zn(2)-C6 fungal-type DNA-binding domain"/>
    <property type="match status" value="2"/>
</dbReference>
<keyword evidence="5" id="KW-1185">Reference proteome</keyword>
<accession>A0ABY8ER44</accession>
<dbReference type="InterPro" id="IPR050797">
    <property type="entry name" value="Carb_Metab_Trans_Reg"/>
</dbReference>
<dbReference type="SMART" id="SM00066">
    <property type="entry name" value="GAL4"/>
    <property type="match status" value="2"/>
</dbReference>
<keyword evidence="1" id="KW-0539">Nucleus</keyword>
<feature type="region of interest" description="Disordered" evidence="2">
    <location>
        <begin position="271"/>
        <end position="295"/>
    </location>
</feature>
<evidence type="ECO:0000256" key="1">
    <source>
        <dbReference type="ARBA" id="ARBA00023242"/>
    </source>
</evidence>
<organism evidence="4 5">
    <name type="scientific">Malassezia furfur</name>
    <name type="common">Pityriasis versicolor infection agent</name>
    <name type="synonym">Pityrosporum furfur</name>
    <dbReference type="NCBI Taxonomy" id="55194"/>
    <lineage>
        <taxon>Eukaryota</taxon>
        <taxon>Fungi</taxon>
        <taxon>Dikarya</taxon>
        <taxon>Basidiomycota</taxon>
        <taxon>Ustilaginomycotina</taxon>
        <taxon>Malasseziomycetes</taxon>
        <taxon>Malasseziales</taxon>
        <taxon>Malasseziaceae</taxon>
        <taxon>Malassezia</taxon>
    </lineage>
</organism>
<evidence type="ECO:0000313" key="4">
    <source>
        <dbReference type="EMBL" id="WFD47357.1"/>
    </source>
</evidence>
<dbReference type="SUPFAM" id="SSF57701">
    <property type="entry name" value="Zn2/Cys6 DNA-binding domain"/>
    <property type="match status" value="2"/>
</dbReference>
<dbReference type="Pfam" id="PF00172">
    <property type="entry name" value="Zn_clus"/>
    <property type="match status" value="1"/>
</dbReference>
<feature type="compositionally biased region" description="Basic and acidic residues" evidence="2">
    <location>
        <begin position="18"/>
        <end position="28"/>
    </location>
</feature>
<dbReference type="InterPro" id="IPR036864">
    <property type="entry name" value="Zn2-C6_fun-type_DNA-bd_sf"/>
</dbReference>
<dbReference type="InterPro" id="IPR001138">
    <property type="entry name" value="Zn2Cys6_DnaBD"/>
</dbReference>
<feature type="region of interest" description="Disordered" evidence="2">
    <location>
        <begin position="113"/>
        <end position="134"/>
    </location>
</feature>
<evidence type="ECO:0000256" key="2">
    <source>
        <dbReference type="SAM" id="MobiDB-lite"/>
    </source>
</evidence>
<evidence type="ECO:0000259" key="3">
    <source>
        <dbReference type="PROSITE" id="PS50048"/>
    </source>
</evidence>
<dbReference type="PANTHER" id="PTHR31668">
    <property type="entry name" value="GLUCOSE TRANSPORT TRANSCRIPTION REGULATOR RGT1-RELATED-RELATED"/>
    <property type="match status" value="1"/>
</dbReference>
<feature type="domain" description="Zn(2)-C6 fungal-type" evidence="3">
    <location>
        <begin position="306"/>
        <end position="341"/>
    </location>
</feature>
<dbReference type="Proteomes" id="UP000818624">
    <property type="component" value="Chromosome 2"/>
</dbReference>
<sequence length="769" mass="87365">MGTAPHSWDILPPIYSAQDERPDRESRNKSRKLGKTCGECRRQNLRCDYSLREEAAALQSQRTGVPPARVQCTRCEHRGVECVQVSVSMSRYYPRPSRTGRRIELGRQLHGSAVYPDPNDVADDEHKDTSDDAAAQRELSWPRIYLRMIKVFFSYTQAHFPLISYERFARAFNASYGDLKVMAQFINQKDTAAGGRPYQYSGTQHLSLQRGNAEEECTPETLEVLIAVILAAAARHVHLPFETLDPAIFTKMGTTSLVDAILADPELGCKRKQPPTDVRHGTDVSDSLVGGAEGGKRRVKRRQGVACDTCRLRRVRCDLMEQPPGSKACSRCRVKRIVCTDRYIQWKQQRDLQKRATGQASDARMVPVAVSCVQLLPELHEFEFDEMLSPSTLNLSQQELLECGMVRENVCNLLLNRTLLLVHKYDLQHTCNMQSAMCLLLLATLLDYARPEMAFNAQIASVRHLQALQPYVHIDFAGIEEPSIAHMRLCEVFASRMQLCTWVHDAVLNVSYQRRPQFAYDWILVGERCSDAPAGASSRESLRALRVHELHKFLRDDLPEMTAMVLVFSSTTHLGRIAHRMYRDLIEPLAKQTSLPSEADVQHIADVAHSLWEDLYTVEVAHKFWARRARNGLRELRAISIVHWSTMMYSLMFILYQAVTRCLRDWFITNNSQLSRGSESEETRTSVLDAIRRVFQESQERMLCMCRAFAYLARNQLSTGLLHRATSLTRQLFRVAQFIARSQPIENGAGSGDAAHNDTSTRLRASTSC</sequence>
<feature type="region of interest" description="Disordered" evidence="2">
    <location>
        <begin position="1"/>
        <end position="34"/>
    </location>
</feature>
<proteinExistence type="predicted"/>